<evidence type="ECO:0000256" key="7">
    <source>
        <dbReference type="ARBA" id="ARBA00023180"/>
    </source>
</evidence>
<evidence type="ECO:0000313" key="12">
    <source>
        <dbReference type="EMBL" id="CCI39880.1"/>
    </source>
</evidence>
<keyword evidence="5 8" id="KW-0560">Oxidoreductase</keyword>
<dbReference type="AlphaFoldDB" id="A0A024G0R7"/>
<feature type="chain" id="PRO_5005404591" description="Sulfhydryl oxidase" evidence="9">
    <location>
        <begin position="19"/>
        <end position="492"/>
    </location>
</feature>
<dbReference type="GO" id="GO:0006457">
    <property type="term" value="P:protein folding"/>
    <property type="evidence" value="ECO:0007669"/>
    <property type="project" value="TreeGrafter"/>
</dbReference>
<sequence>MQRLYALLTVITIHETLAFFKDSPYVRTLDNAAYDTLVRQTSTVWLVDFYAPWCPHCSHFAPQYERIARALASSNIKIGAVDCVETSSVCDDEKVEMYPSIRLLQIPSDNNKTLIFDNRRFTVSRDIIDWVVEQCVKAGIDTGAIDYEVPSEDLADNEAKAMNQNAIAPLDDSIQLKYARLCEAGATALYTLESSIFLGTSSLSSQRYDAAILWMEALAASFPLAQNREAFGKLLLQFRKEESWVKKEWRKVFFTWRAEVKSTMFPLCMFEIVKQGTKDDGSAMMQEKSEGREWRNCRTFTCGLWTLFHSMTVNVRYKGCKLRPSQVAIAIRSFVEHFFGCEECADHFLEANPPDVMSTLQDMDHDGGAASILWLWEMHNAVNDRTEKALWPTSRVCKTCYFEKEEEIEVNRTRLVSYMIASYQQSEDDVWSLRYNVEGIGEAIRGSISKQVKHYLLLISALMFSGWIVYLLVRPRRRSGYHFLKAHRAHIA</sequence>
<keyword evidence="6" id="KW-1015">Disulfide bond</keyword>
<proteinExistence type="predicted"/>
<feature type="domain" description="Thioredoxin" evidence="11">
    <location>
        <begin position="2"/>
        <end position="160"/>
    </location>
</feature>
<evidence type="ECO:0000313" key="13">
    <source>
        <dbReference type="Proteomes" id="UP000053237"/>
    </source>
</evidence>
<dbReference type="SUPFAM" id="SSF52833">
    <property type="entry name" value="Thioredoxin-like"/>
    <property type="match status" value="1"/>
</dbReference>
<dbReference type="InterPro" id="IPR017905">
    <property type="entry name" value="ERV/ALR_sulphydryl_oxidase"/>
</dbReference>
<keyword evidence="8" id="KW-0812">Transmembrane</keyword>
<feature type="signal peptide" evidence="9">
    <location>
        <begin position="1"/>
        <end position="18"/>
    </location>
</feature>
<dbReference type="PROSITE" id="PS51352">
    <property type="entry name" value="THIOREDOXIN_2"/>
    <property type="match status" value="1"/>
</dbReference>
<dbReference type="OrthoDB" id="59470at2759"/>
<dbReference type="InterPro" id="IPR017937">
    <property type="entry name" value="Thioredoxin_CS"/>
</dbReference>
<keyword evidence="2 8" id="KW-0285">Flavoprotein</keyword>
<keyword evidence="13" id="KW-1185">Reference proteome</keyword>
<evidence type="ECO:0000256" key="9">
    <source>
        <dbReference type="SAM" id="SignalP"/>
    </source>
</evidence>
<protein>
    <recommendedName>
        <fullName evidence="8">Sulfhydryl oxidase</fullName>
        <ecNumber evidence="8">1.8.3.2</ecNumber>
    </recommendedName>
</protein>
<keyword evidence="7" id="KW-0325">Glycoprotein</keyword>
<feature type="domain" description="ERV/ALR sulfhydryl oxidase" evidence="10">
    <location>
        <begin position="292"/>
        <end position="401"/>
    </location>
</feature>
<comment type="catalytic activity">
    <reaction evidence="8">
        <text>2 R'C(R)SH + O2 = R'C(R)S-S(R)CR' + H2O2</text>
        <dbReference type="Rhea" id="RHEA:17357"/>
        <dbReference type="ChEBI" id="CHEBI:15379"/>
        <dbReference type="ChEBI" id="CHEBI:16240"/>
        <dbReference type="ChEBI" id="CHEBI:16520"/>
        <dbReference type="ChEBI" id="CHEBI:17412"/>
        <dbReference type="EC" id="1.8.3.2"/>
    </reaction>
</comment>
<comment type="caution">
    <text evidence="12">The sequence shown here is derived from an EMBL/GenBank/DDBJ whole genome shotgun (WGS) entry which is preliminary data.</text>
</comment>
<keyword evidence="8" id="KW-0472">Membrane</keyword>
<dbReference type="InterPro" id="IPR036774">
    <property type="entry name" value="ERV/ALR_sulphydryl_oxid_sf"/>
</dbReference>
<dbReference type="SUPFAM" id="SSF69000">
    <property type="entry name" value="FAD-dependent thiol oxidase"/>
    <property type="match status" value="1"/>
</dbReference>
<dbReference type="Proteomes" id="UP000053237">
    <property type="component" value="Unassembled WGS sequence"/>
</dbReference>
<dbReference type="PANTHER" id="PTHR22897:SF8">
    <property type="entry name" value="SULFHYDRYL OXIDASE"/>
    <property type="match status" value="1"/>
</dbReference>
<name>A0A024G0R7_9STRA</name>
<keyword evidence="3 9" id="KW-0732">Signal</keyword>
<dbReference type="GO" id="GO:0005615">
    <property type="term" value="C:extracellular space"/>
    <property type="evidence" value="ECO:0007669"/>
    <property type="project" value="TreeGrafter"/>
</dbReference>
<feature type="transmembrane region" description="Helical" evidence="8">
    <location>
        <begin position="455"/>
        <end position="473"/>
    </location>
</feature>
<evidence type="ECO:0000256" key="3">
    <source>
        <dbReference type="ARBA" id="ARBA00022729"/>
    </source>
</evidence>
<dbReference type="Pfam" id="PF04777">
    <property type="entry name" value="Evr1_Alr"/>
    <property type="match status" value="1"/>
</dbReference>
<dbReference type="PROSITE" id="PS00194">
    <property type="entry name" value="THIOREDOXIN_1"/>
    <property type="match status" value="1"/>
</dbReference>
<dbReference type="GO" id="GO:0016971">
    <property type="term" value="F:flavin-dependent sulfhydryl oxidase activity"/>
    <property type="evidence" value="ECO:0007669"/>
    <property type="project" value="InterPro"/>
</dbReference>
<dbReference type="InterPro" id="IPR039798">
    <property type="entry name" value="Sulfhydryl_oxidase"/>
</dbReference>
<evidence type="ECO:0000256" key="1">
    <source>
        <dbReference type="ARBA" id="ARBA00001974"/>
    </source>
</evidence>
<dbReference type="PANTHER" id="PTHR22897">
    <property type="entry name" value="QUIESCIN Q6-RELATED SULFHYDRYL OXIDASE"/>
    <property type="match status" value="1"/>
</dbReference>
<evidence type="ECO:0000256" key="4">
    <source>
        <dbReference type="ARBA" id="ARBA00022827"/>
    </source>
</evidence>
<evidence type="ECO:0000259" key="11">
    <source>
        <dbReference type="PROSITE" id="PS51352"/>
    </source>
</evidence>
<evidence type="ECO:0000256" key="6">
    <source>
        <dbReference type="ARBA" id="ARBA00023157"/>
    </source>
</evidence>
<dbReference type="Gene3D" id="1.20.120.310">
    <property type="entry name" value="ERV/ALR sulfhydryl oxidase domain"/>
    <property type="match status" value="1"/>
</dbReference>
<dbReference type="Gene3D" id="3.40.30.10">
    <property type="entry name" value="Glutaredoxin"/>
    <property type="match status" value="1"/>
</dbReference>
<dbReference type="EMBL" id="CAIX01000004">
    <property type="protein sequence ID" value="CCI39880.1"/>
    <property type="molecule type" value="Genomic_DNA"/>
</dbReference>
<dbReference type="InParanoid" id="A0A024G0R7"/>
<accession>A0A024G0R7</accession>
<keyword evidence="4 8" id="KW-0274">FAD</keyword>
<comment type="cofactor">
    <cofactor evidence="1 8">
        <name>FAD</name>
        <dbReference type="ChEBI" id="CHEBI:57692"/>
    </cofactor>
</comment>
<dbReference type="GO" id="GO:0003756">
    <property type="term" value="F:protein disulfide isomerase activity"/>
    <property type="evidence" value="ECO:0007669"/>
    <property type="project" value="TreeGrafter"/>
</dbReference>
<dbReference type="EC" id="1.8.3.2" evidence="8"/>
<evidence type="ECO:0000256" key="8">
    <source>
        <dbReference type="RuleBase" id="RU371123"/>
    </source>
</evidence>
<dbReference type="PROSITE" id="PS51324">
    <property type="entry name" value="ERV_ALR"/>
    <property type="match status" value="1"/>
</dbReference>
<evidence type="ECO:0000259" key="10">
    <source>
        <dbReference type="PROSITE" id="PS51324"/>
    </source>
</evidence>
<dbReference type="InterPro" id="IPR036249">
    <property type="entry name" value="Thioredoxin-like_sf"/>
</dbReference>
<keyword evidence="8" id="KW-1133">Transmembrane helix</keyword>
<reference evidence="12 13" key="1">
    <citation type="submission" date="2012-05" db="EMBL/GenBank/DDBJ databases">
        <title>Recombination and specialization in a pathogen metapopulation.</title>
        <authorList>
            <person name="Gardiner A."/>
            <person name="Kemen E."/>
            <person name="Schultz-Larsen T."/>
            <person name="MacLean D."/>
            <person name="Van Oosterhout C."/>
            <person name="Jones J.D.G."/>
        </authorList>
    </citation>
    <scope>NUCLEOTIDE SEQUENCE [LARGE SCALE GENOMIC DNA]</scope>
    <source>
        <strain evidence="12 13">Ac Nc2</strain>
    </source>
</reference>
<evidence type="ECO:0000256" key="5">
    <source>
        <dbReference type="ARBA" id="ARBA00023002"/>
    </source>
</evidence>
<dbReference type="Pfam" id="PF00085">
    <property type="entry name" value="Thioredoxin"/>
    <property type="match status" value="1"/>
</dbReference>
<dbReference type="InterPro" id="IPR013766">
    <property type="entry name" value="Thioredoxin_domain"/>
</dbReference>
<dbReference type="GO" id="GO:0000139">
    <property type="term" value="C:Golgi membrane"/>
    <property type="evidence" value="ECO:0007669"/>
    <property type="project" value="TreeGrafter"/>
</dbReference>
<organism evidence="12 13">
    <name type="scientific">Albugo candida</name>
    <dbReference type="NCBI Taxonomy" id="65357"/>
    <lineage>
        <taxon>Eukaryota</taxon>
        <taxon>Sar</taxon>
        <taxon>Stramenopiles</taxon>
        <taxon>Oomycota</taxon>
        <taxon>Peronosporomycetes</taxon>
        <taxon>Albuginales</taxon>
        <taxon>Albuginaceae</taxon>
        <taxon>Albugo</taxon>
    </lineage>
</organism>
<gene>
    <name evidence="12" type="ORF">BN9_006640</name>
</gene>
<evidence type="ECO:0000256" key="2">
    <source>
        <dbReference type="ARBA" id="ARBA00022630"/>
    </source>
</evidence>